<dbReference type="SUPFAM" id="SSF159888">
    <property type="entry name" value="YdhG-like"/>
    <property type="match status" value="1"/>
</dbReference>
<proteinExistence type="predicted"/>
<reference evidence="2 3" key="1">
    <citation type="submission" date="2022-06" db="EMBL/GenBank/DDBJ databases">
        <title>Runella sp. S5 genome sequencing.</title>
        <authorList>
            <person name="Park S."/>
        </authorList>
    </citation>
    <scope>NUCLEOTIDE SEQUENCE [LARGE SCALE GENOMIC DNA]</scope>
    <source>
        <strain evidence="2 3">S5</strain>
    </source>
</reference>
<comment type="caution">
    <text evidence="2">The sequence shown here is derived from an EMBL/GenBank/DDBJ whole genome shotgun (WGS) entry which is preliminary data.</text>
</comment>
<protein>
    <submittedName>
        <fullName evidence="2">DUF1801 domain-containing protein</fullName>
    </submittedName>
</protein>
<dbReference type="Pfam" id="PF08818">
    <property type="entry name" value="DUF1801"/>
    <property type="match status" value="1"/>
</dbReference>
<gene>
    <name evidence="2" type="ORF">NCI00_07680</name>
</gene>
<accession>A0ABT1FKJ4</accession>
<evidence type="ECO:0000259" key="1">
    <source>
        <dbReference type="Pfam" id="PF08818"/>
    </source>
</evidence>
<dbReference type="EMBL" id="JAMZEL010000002">
    <property type="protein sequence ID" value="MCP1382298.1"/>
    <property type="molecule type" value="Genomic_DNA"/>
</dbReference>
<dbReference type="Gene3D" id="3.90.1150.200">
    <property type="match status" value="1"/>
</dbReference>
<dbReference type="InterPro" id="IPR014922">
    <property type="entry name" value="YdhG-like"/>
</dbReference>
<dbReference type="RefSeq" id="WP_253526480.1">
    <property type="nucleotide sequence ID" value="NZ_JAMZEL010000002.1"/>
</dbReference>
<sequence length="130" mass="14302">MAMHDIKISNIDAFISGFPPETQEILEQLRATIKDAAPDAEEKISYGIPTFSLKGNLVHFAAYKHHIGFYPGASGIEAFKNELTPYKLAKGTVQFPLGQPLPLGLITQMVQFRVEENLKKAESKGGKKSV</sequence>
<keyword evidence="3" id="KW-1185">Reference proteome</keyword>
<name>A0ABT1FKJ4_9BACT</name>
<organism evidence="2 3">
    <name type="scientific">Runella salmonicolor</name>
    <dbReference type="NCBI Taxonomy" id="2950278"/>
    <lineage>
        <taxon>Bacteria</taxon>
        <taxon>Pseudomonadati</taxon>
        <taxon>Bacteroidota</taxon>
        <taxon>Cytophagia</taxon>
        <taxon>Cytophagales</taxon>
        <taxon>Spirosomataceae</taxon>
        <taxon>Runella</taxon>
    </lineage>
</organism>
<evidence type="ECO:0000313" key="2">
    <source>
        <dbReference type="EMBL" id="MCP1382298.1"/>
    </source>
</evidence>
<evidence type="ECO:0000313" key="3">
    <source>
        <dbReference type="Proteomes" id="UP001204772"/>
    </source>
</evidence>
<dbReference type="Proteomes" id="UP001204772">
    <property type="component" value="Unassembled WGS sequence"/>
</dbReference>
<feature type="domain" description="YdhG-like" evidence="1">
    <location>
        <begin position="23"/>
        <end position="114"/>
    </location>
</feature>